<keyword evidence="2" id="KW-1185">Reference proteome</keyword>
<organism evidence="1 2">
    <name type="scientific">Nemania bipapillata</name>
    <dbReference type="NCBI Taxonomy" id="110536"/>
    <lineage>
        <taxon>Eukaryota</taxon>
        <taxon>Fungi</taxon>
        <taxon>Dikarya</taxon>
        <taxon>Ascomycota</taxon>
        <taxon>Pezizomycotina</taxon>
        <taxon>Sordariomycetes</taxon>
        <taxon>Xylariomycetidae</taxon>
        <taxon>Xylariales</taxon>
        <taxon>Xylariaceae</taxon>
        <taxon>Nemania</taxon>
    </lineage>
</organism>
<sequence length="104" mass="11631">MSNNTSHDDAASQVHSMSDEELKEFRKLYETNLLPAITQILSAANIGGQVSLQRRKSIVIVTREEMRSDIKQEIERTVSAELGGDLSTKISVEFHAGEIERTSR</sequence>
<reference evidence="1" key="1">
    <citation type="submission" date="2022-11" db="EMBL/GenBank/DDBJ databases">
        <title>Genome Sequence of Nemania bipapillata.</title>
        <authorList>
            <person name="Buettner E."/>
        </authorList>
    </citation>
    <scope>NUCLEOTIDE SEQUENCE</scope>
    <source>
        <strain evidence="1">CP14</strain>
    </source>
</reference>
<protein>
    <submittedName>
        <fullName evidence="1">Uncharacterized protein</fullName>
    </submittedName>
</protein>
<proteinExistence type="predicted"/>
<comment type="caution">
    <text evidence="1">The sequence shown here is derived from an EMBL/GenBank/DDBJ whole genome shotgun (WGS) entry which is preliminary data.</text>
</comment>
<accession>A0ACC2IVU0</accession>
<gene>
    <name evidence="1" type="ORF">ONZ43_g3733</name>
</gene>
<evidence type="ECO:0000313" key="1">
    <source>
        <dbReference type="EMBL" id="KAJ8119281.1"/>
    </source>
</evidence>
<evidence type="ECO:0000313" key="2">
    <source>
        <dbReference type="Proteomes" id="UP001153334"/>
    </source>
</evidence>
<dbReference type="Proteomes" id="UP001153334">
    <property type="component" value="Unassembled WGS sequence"/>
</dbReference>
<dbReference type="EMBL" id="JAPESX010000909">
    <property type="protein sequence ID" value="KAJ8119281.1"/>
    <property type="molecule type" value="Genomic_DNA"/>
</dbReference>
<name>A0ACC2IVU0_9PEZI</name>